<evidence type="ECO:0000259" key="3">
    <source>
        <dbReference type="Pfam" id="PF05683"/>
    </source>
</evidence>
<dbReference type="Proteomes" id="UP000683246">
    <property type="component" value="Chromosome"/>
</dbReference>
<keyword evidence="2" id="KW-0456">Lyase</keyword>
<dbReference type="NCBIfam" id="TIGR00723">
    <property type="entry name" value="ttdB_fumA_fumB"/>
    <property type="match status" value="1"/>
</dbReference>
<dbReference type="KEGG" id="vpy:HZI73_01690"/>
<protein>
    <submittedName>
        <fullName evidence="4">Fe-S-containing hydro-lyase</fullName>
    </submittedName>
</protein>
<dbReference type="NCBIfam" id="NF005310">
    <property type="entry name" value="PRK06842.1"/>
    <property type="match status" value="1"/>
</dbReference>
<evidence type="ECO:0000256" key="1">
    <source>
        <dbReference type="ARBA" id="ARBA00008876"/>
    </source>
</evidence>
<accession>A0A8J8MGK7</accession>
<evidence type="ECO:0000313" key="5">
    <source>
        <dbReference type="Proteomes" id="UP000683246"/>
    </source>
</evidence>
<dbReference type="PANTHER" id="PTHR43351:SF2">
    <property type="entry name" value="L(+)-TARTRATE DEHYDRATASE SUBUNIT BETA-RELATED"/>
    <property type="match status" value="1"/>
</dbReference>
<dbReference type="Gene3D" id="3.20.130.10">
    <property type="entry name" value="Fe-S hydro-lyase, tartrate dehydratase beta-type, catalytic domain"/>
    <property type="match status" value="1"/>
</dbReference>
<name>A0A8J8MGK7_9FIRM</name>
<organism evidence="4 5">
    <name type="scientific">Vallitalea pronyensis</name>
    <dbReference type="NCBI Taxonomy" id="1348613"/>
    <lineage>
        <taxon>Bacteria</taxon>
        <taxon>Bacillati</taxon>
        <taxon>Bacillota</taxon>
        <taxon>Clostridia</taxon>
        <taxon>Lachnospirales</taxon>
        <taxon>Vallitaleaceae</taxon>
        <taxon>Vallitalea</taxon>
    </lineage>
</organism>
<proteinExistence type="inferred from homology"/>
<gene>
    <name evidence="4" type="ORF">HZI73_01690</name>
</gene>
<dbReference type="SUPFAM" id="SSF117457">
    <property type="entry name" value="FumA C-terminal domain-like"/>
    <property type="match status" value="1"/>
</dbReference>
<feature type="domain" description="Fe-S hydro-lyase tartrate dehydratase beta-type catalytic" evidence="3">
    <location>
        <begin position="2"/>
        <end position="174"/>
    </location>
</feature>
<dbReference type="RefSeq" id="WP_212696536.1">
    <property type="nucleotide sequence ID" value="NZ_CP058649.1"/>
</dbReference>
<dbReference type="InterPro" id="IPR036660">
    <property type="entry name" value="Fe-S_hydroAse_TtdB_cat_sf"/>
</dbReference>
<dbReference type="EMBL" id="CP058649">
    <property type="protein sequence ID" value="QUI21076.1"/>
    <property type="molecule type" value="Genomic_DNA"/>
</dbReference>
<evidence type="ECO:0000313" key="4">
    <source>
        <dbReference type="EMBL" id="QUI21076.1"/>
    </source>
</evidence>
<comment type="similarity">
    <text evidence="1">Belongs to the class-I fumarase family.</text>
</comment>
<dbReference type="InterPro" id="IPR004647">
    <property type="entry name" value="Fe-S_hydro-lyase_TtdB-typ_cat"/>
</dbReference>
<dbReference type="PANTHER" id="PTHR43351">
    <property type="entry name" value="L(+)-TARTRATE DEHYDRATASE SUBUNIT BETA"/>
    <property type="match status" value="1"/>
</dbReference>
<sequence>MAIQLDLPLTEDKVKKLKAGDQVLLSGTVYTSRDAAHKRMMDQLEQGEELPFAMEDNVIYYVGPSPAKKDAIIGSAGPTTSYRMDPYAPSLLDQGLKGMIGKGDRSKEVIESMKQNKAVYFAAVGGAAALLADKIKKVDIIAYEDLGTEAVRKMEVENLPLIVVIDCEGNNLYESEKEKYNRRVEHV</sequence>
<dbReference type="AlphaFoldDB" id="A0A8J8MGK7"/>
<keyword evidence="5" id="KW-1185">Reference proteome</keyword>
<evidence type="ECO:0000256" key="2">
    <source>
        <dbReference type="ARBA" id="ARBA00023239"/>
    </source>
</evidence>
<dbReference type="GO" id="GO:0016836">
    <property type="term" value="F:hydro-lyase activity"/>
    <property type="evidence" value="ECO:0007669"/>
    <property type="project" value="InterPro"/>
</dbReference>
<reference evidence="4" key="1">
    <citation type="submission" date="2020-07" db="EMBL/GenBank/DDBJ databases">
        <title>Vallitalea pronyensis genome.</title>
        <authorList>
            <person name="Postec A."/>
        </authorList>
    </citation>
    <scope>NUCLEOTIDE SEQUENCE</scope>
    <source>
        <strain evidence="4">FatNI3</strain>
    </source>
</reference>
<dbReference type="Pfam" id="PF05683">
    <property type="entry name" value="Fumerase_C"/>
    <property type="match status" value="1"/>
</dbReference>